<dbReference type="VEuPathDB" id="FungiDB:C8Q69DRAFT_24271"/>
<dbReference type="AlphaFoldDB" id="A0A443I5N2"/>
<organism evidence="2 3">
    <name type="scientific">Byssochlamys spectabilis</name>
    <name type="common">Paecilomyces variotii</name>
    <dbReference type="NCBI Taxonomy" id="264951"/>
    <lineage>
        <taxon>Eukaryota</taxon>
        <taxon>Fungi</taxon>
        <taxon>Dikarya</taxon>
        <taxon>Ascomycota</taxon>
        <taxon>Pezizomycotina</taxon>
        <taxon>Eurotiomycetes</taxon>
        <taxon>Eurotiomycetidae</taxon>
        <taxon>Eurotiales</taxon>
        <taxon>Thermoascaceae</taxon>
        <taxon>Paecilomyces</taxon>
    </lineage>
</organism>
<dbReference type="RefSeq" id="XP_028489048.1">
    <property type="nucleotide sequence ID" value="XM_028626507.1"/>
</dbReference>
<name>A0A443I5N2_BYSSP</name>
<dbReference type="GeneID" id="39595784"/>
<gene>
    <name evidence="2" type="ORF">C8Q69DRAFT_24271</name>
</gene>
<dbReference type="Proteomes" id="UP000283841">
    <property type="component" value="Unassembled WGS sequence"/>
</dbReference>
<accession>A0A443I5N2</accession>
<evidence type="ECO:0000313" key="3">
    <source>
        <dbReference type="Proteomes" id="UP000283841"/>
    </source>
</evidence>
<evidence type="ECO:0000313" key="2">
    <source>
        <dbReference type="EMBL" id="RWQ99403.1"/>
    </source>
</evidence>
<reference evidence="2 3" key="1">
    <citation type="journal article" date="2018" name="Front. Microbiol.">
        <title>Genomic and genetic insights into a cosmopolitan fungus, Paecilomyces variotii (Eurotiales).</title>
        <authorList>
            <person name="Urquhart A.S."/>
            <person name="Mondo S.J."/>
            <person name="Makela M.R."/>
            <person name="Hane J.K."/>
            <person name="Wiebenga A."/>
            <person name="He G."/>
            <person name="Mihaltcheva S."/>
            <person name="Pangilinan J."/>
            <person name="Lipzen A."/>
            <person name="Barry K."/>
            <person name="de Vries R.P."/>
            <person name="Grigoriev I.V."/>
            <person name="Idnurm A."/>
        </authorList>
    </citation>
    <scope>NUCLEOTIDE SEQUENCE [LARGE SCALE GENOMIC DNA]</scope>
    <source>
        <strain evidence="2 3">CBS 101075</strain>
    </source>
</reference>
<comment type="caution">
    <text evidence="2">The sequence shown here is derived from an EMBL/GenBank/DDBJ whole genome shotgun (WGS) entry which is preliminary data.</text>
</comment>
<proteinExistence type="predicted"/>
<feature type="region of interest" description="Disordered" evidence="1">
    <location>
        <begin position="173"/>
        <end position="193"/>
    </location>
</feature>
<protein>
    <submittedName>
        <fullName evidence="2">F-box domain protein</fullName>
    </submittedName>
</protein>
<dbReference type="EMBL" id="RCNU01000001">
    <property type="protein sequence ID" value="RWQ99403.1"/>
    <property type="molecule type" value="Genomic_DNA"/>
</dbReference>
<evidence type="ECO:0000256" key="1">
    <source>
        <dbReference type="SAM" id="MobiDB-lite"/>
    </source>
</evidence>
<dbReference type="STRING" id="264951.A0A443I5N2"/>
<sequence length="381" mass="43090">MQLQQQCSSSSRLASLPNELLTEIMFYLDTDPPSTSGLHDAPSLQLTESATKPLKNLSCTSSQFYHLARPFLFSHLRFDIRDERDFLAFIQKSGLKRRVRSLVVTGKETVTGRRDTTWWQRVLREINPQRITIVASPLFIGDMTLTKVVGTHSWAFEIPLQILQLEQEPPVRGHRDSISSCPALQDKDDDDDSATTNILSARPWSKLAFNESSSLRAYNHYEYFLLRIPSIFDKWGTLVSDERIIADSLPDPLPSLNRLTSFHYTAVFPFYNHVKLVLDVLETMTELRSFSVQLAPGKSDSVIEDERRGSMDPRDPWMEIATGYSLIAHAVRDAGNRRNLVEFQACDYAVEPMQADLRAVVGTVLGGGGWVHDGCGGWRKK</sequence>
<keyword evidence="3" id="KW-1185">Reference proteome</keyword>